<reference evidence="2" key="1">
    <citation type="submission" date="2016-06" db="EMBL/GenBank/DDBJ databases">
        <title>Parallel loss of symbiosis genes in relatives of nitrogen-fixing non-legume Parasponia.</title>
        <authorList>
            <person name="Van Velzen R."/>
            <person name="Holmer R."/>
            <person name="Bu F."/>
            <person name="Rutten L."/>
            <person name="Van Zeijl A."/>
            <person name="Liu W."/>
            <person name="Santuari L."/>
            <person name="Cao Q."/>
            <person name="Sharma T."/>
            <person name="Shen D."/>
            <person name="Roswanjaya Y."/>
            <person name="Wardhani T."/>
            <person name="Kalhor M.S."/>
            <person name="Jansen J."/>
            <person name="Van den Hoogen J."/>
            <person name="Gungor B."/>
            <person name="Hartog M."/>
            <person name="Hontelez J."/>
            <person name="Verver J."/>
            <person name="Yang W.-C."/>
            <person name="Schijlen E."/>
            <person name="Repin R."/>
            <person name="Schilthuizen M."/>
            <person name="Schranz E."/>
            <person name="Heidstra R."/>
            <person name="Miyata K."/>
            <person name="Fedorova E."/>
            <person name="Kohlen W."/>
            <person name="Bisseling T."/>
            <person name="Smit S."/>
            <person name="Geurts R."/>
        </authorList>
    </citation>
    <scope>NUCLEOTIDE SEQUENCE [LARGE SCALE GENOMIC DNA]</scope>
    <source>
        <strain evidence="2">cv. WU1-14</strain>
    </source>
</reference>
<dbReference type="AlphaFoldDB" id="A0A2P5BAB2"/>
<organism evidence="1 2">
    <name type="scientific">Parasponia andersonii</name>
    <name type="common">Sponia andersonii</name>
    <dbReference type="NCBI Taxonomy" id="3476"/>
    <lineage>
        <taxon>Eukaryota</taxon>
        <taxon>Viridiplantae</taxon>
        <taxon>Streptophyta</taxon>
        <taxon>Embryophyta</taxon>
        <taxon>Tracheophyta</taxon>
        <taxon>Spermatophyta</taxon>
        <taxon>Magnoliopsida</taxon>
        <taxon>eudicotyledons</taxon>
        <taxon>Gunneridae</taxon>
        <taxon>Pentapetalae</taxon>
        <taxon>rosids</taxon>
        <taxon>fabids</taxon>
        <taxon>Rosales</taxon>
        <taxon>Cannabaceae</taxon>
        <taxon>Parasponia</taxon>
    </lineage>
</organism>
<dbReference type="Gene3D" id="3.30.390.10">
    <property type="entry name" value="Enolase-like, N-terminal domain"/>
    <property type="match status" value="1"/>
</dbReference>
<gene>
    <name evidence="1" type="ORF">PanWU01x14_256980</name>
</gene>
<dbReference type="EMBL" id="JXTB01000325">
    <property type="protein sequence ID" value="PON45706.1"/>
    <property type="molecule type" value="Genomic_DNA"/>
</dbReference>
<protein>
    <submittedName>
        <fullName evidence="1">Enolase, N-terminal</fullName>
    </submittedName>
</protein>
<keyword evidence="2" id="KW-1185">Reference proteome</keyword>
<dbReference type="OrthoDB" id="10440365at2759"/>
<comment type="caution">
    <text evidence="1">The sequence shown here is derived from an EMBL/GenBank/DDBJ whole genome shotgun (WGS) entry which is preliminary data.</text>
</comment>
<sequence length="107" mass="11624">MASSGAADVKEMDPTELAAIDKLITQVLAKKCSEHCGQGPMKKVTYNLILAVSLAVCKAGATIKNKPLYKVYPSSYGILDATVKRMIFSSHFDSEKRLQFIGLIDIS</sequence>
<evidence type="ECO:0000313" key="2">
    <source>
        <dbReference type="Proteomes" id="UP000237105"/>
    </source>
</evidence>
<dbReference type="InterPro" id="IPR029017">
    <property type="entry name" value="Enolase-like_N"/>
</dbReference>
<dbReference type="Proteomes" id="UP000237105">
    <property type="component" value="Unassembled WGS sequence"/>
</dbReference>
<proteinExistence type="predicted"/>
<accession>A0A2P5BAB2</accession>
<name>A0A2P5BAB2_PARAD</name>
<dbReference type="SUPFAM" id="SSF54826">
    <property type="entry name" value="Enolase N-terminal domain-like"/>
    <property type="match status" value="1"/>
</dbReference>
<evidence type="ECO:0000313" key="1">
    <source>
        <dbReference type="EMBL" id="PON45706.1"/>
    </source>
</evidence>